<protein>
    <recommendedName>
        <fullName evidence="7">Protein-glucosylgalactosylhydroxylysine glucosidase</fullName>
        <ecNumber evidence="6">3.2.1.107</ecNumber>
    </recommendedName>
    <alternativeName>
        <fullName evidence="8">Acid trehalase-like protein 1</fullName>
    </alternativeName>
</protein>
<comment type="similarity">
    <text evidence="1">Belongs to the glycosyl hydrolase 65 family.</text>
</comment>
<evidence type="ECO:0000259" key="10">
    <source>
        <dbReference type="Pfam" id="PF03632"/>
    </source>
</evidence>
<dbReference type="OrthoDB" id="200349at2759"/>
<evidence type="ECO:0000313" key="12">
    <source>
        <dbReference type="Proteomes" id="UP000549394"/>
    </source>
</evidence>
<evidence type="ECO:0000256" key="4">
    <source>
        <dbReference type="ARBA" id="ARBA00051415"/>
    </source>
</evidence>
<dbReference type="GO" id="GO:0005975">
    <property type="term" value="P:carbohydrate metabolic process"/>
    <property type="evidence" value="ECO:0007669"/>
    <property type="project" value="InterPro"/>
</dbReference>
<evidence type="ECO:0000256" key="5">
    <source>
        <dbReference type="ARBA" id="ARBA00053339"/>
    </source>
</evidence>
<dbReference type="SUPFAM" id="SSF48208">
    <property type="entry name" value="Six-hairpin glycosidases"/>
    <property type="match status" value="1"/>
</dbReference>
<dbReference type="Proteomes" id="UP000549394">
    <property type="component" value="Unassembled WGS sequence"/>
</dbReference>
<dbReference type="PANTHER" id="PTHR11051">
    <property type="entry name" value="GLYCOSYL HYDROLASE-RELATED"/>
    <property type="match status" value="1"/>
</dbReference>
<keyword evidence="9" id="KW-0732">Signal</keyword>
<comment type="function">
    <text evidence="5">Catalyzes the hydrolysis of glucose from the disaccharide unit linked to hydroxylysine residues of collagen and collagen-like proteins.</text>
</comment>
<evidence type="ECO:0000256" key="3">
    <source>
        <dbReference type="ARBA" id="ARBA00023295"/>
    </source>
</evidence>
<dbReference type="InterPro" id="IPR005195">
    <property type="entry name" value="Glyco_hydro_65_M"/>
</dbReference>
<name>A0A7I8VSE8_9ANNE</name>
<evidence type="ECO:0000256" key="8">
    <source>
        <dbReference type="ARBA" id="ARBA00079982"/>
    </source>
</evidence>
<keyword evidence="2" id="KW-0378">Hydrolase</keyword>
<evidence type="ECO:0000256" key="6">
    <source>
        <dbReference type="ARBA" id="ARBA00066430"/>
    </source>
</evidence>
<dbReference type="FunFam" id="1.50.10.10:FF:000023">
    <property type="entry name" value="Protein-glucosylgalactosylhydroxylysine glucosidase"/>
    <property type="match status" value="1"/>
</dbReference>
<dbReference type="InterPro" id="IPR012341">
    <property type="entry name" value="6hp_glycosidase-like_sf"/>
</dbReference>
<reference evidence="11 12" key="1">
    <citation type="submission" date="2020-08" db="EMBL/GenBank/DDBJ databases">
        <authorList>
            <person name="Hejnol A."/>
        </authorList>
    </citation>
    <scope>NUCLEOTIDE SEQUENCE [LARGE SCALE GENOMIC DNA]</scope>
</reference>
<sequence>MWIIILLTFFIYFISYSPLKGSSVHTFTNGNRPRAPNPYWVDEDLNLKSHRLSDKLSGPKLQEHVERINEEAEKARQLLQKHVDYQMGMRLIKKTKILGPIGREPIVWWKYQTFPTSSPNSSTIPRKLKSKTNLFRFVPAIGKARVYYRTTFVDIKPLKPLKHEKDNYIFARRYLPKEQREWPSIANGQLGTVVNSPNVFVNGLYNGLAKEGDTHRAIIPTTCAFNITGVKPNHGAFVRQYVLDAYEGTFIQHIMNRNFQIRHKLYAHRDITELLVVEIELHRYQEIDLELEFDIIKWHGGDDITFQRTTINVPDDVIYKFGHVNTIEVEGVPPSEVHILYDKSRKMKVSADEPLNTKWFFITSISNNKVDTFRAYKKAQKLIKKDRLYQIHRDAWRKVWNEGRIEIDGDDELSRAVIGSQYYLYSSIPVRRNPKSPFIGLSPSGLPFGREAQDYLGHVFWDQETWMYPSILMLHENWGKMIVETRNRTKLFAAKNAKLSGFKGLRYPWESAFTGIEACPITADGPRNREIHITGDVAFAILQYLYASGNYSEVSNGPYQEILTGICDFWVSRSNYSKSRGLYEILDVLGPDEYNDHVNNSIYTNEIADLSIRGTLSALAKAGVNITDRWSHVSNKLFKPYDQVRDYHPEYEGYTIGRKVKQADVVLLKYPLMVQMKRSTQINDLKIYENVTDPNGPAMTWSMHSIGHLELNETKAADKFFRKNLDYIVNEYQVWSETVQGVSKSAANFLTGMGGFLQNILFGYGGFRLYPDRLTFKCILPENTAQLRLIGIDYRQSSFNFFFNRSTTVITMTRQGKISLTLKSGQYVQSFKLNDAVLLKSLTGSIKEPI</sequence>
<dbReference type="AlphaFoldDB" id="A0A7I8VSE8"/>
<keyword evidence="3" id="KW-0326">Glycosidase</keyword>
<feature type="domain" description="Glycoside hydrolase family 65 central catalytic" evidence="10">
    <location>
        <begin position="452"/>
        <end position="655"/>
    </location>
</feature>
<keyword evidence="12" id="KW-1185">Reference proteome</keyword>
<feature type="chain" id="PRO_5029453493" description="Protein-glucosylgalactosylhydroxylysine glucosidase" evidence="9">
    <location>
        <begin position="22"/>
        <end position="850"/>
    </location>
</feature>
<evidence type="ECO:0000256" key="9">
    <source>
        <dbReference type="SAM" id="SignalP"/>
    </source>
</evidence>
<accession>A0A7I8VSE8</accession>
<dbReference type="PANTHER" id="PTHR11051:SF8">
    <property type="entry name" value="PROTEIN-GLUCOSYLGALACTOSYLHYDROXYLYSINE GLUCOSIDASE"/>
    <property type="match status" value="1"/>
</dbReference>
<gene>
    <name evidence="11" type="ORF">DGYR_LOCUS7467</name>
</gene>
<dbReference type="Pfam" id="PF03632">
    <property type="entry name" value="Glyco_hydro_65m"/>
    <property type="match status" value="1"/>
</dbReference>
<evidence type="ECO:0000256" key="1">
    <source>
        <dbReference type="ARBA" id="ARBA00006768"/>
    </source>
</evidence>
<dbReference type="EC" id="3.2.1.107" evidence="6"/>
<comment type="catalytic activity">
    <reaction evidence="4">
        <text>(5R)-5-O-[alpha-D-glucosyl-(1-&gt;2)-beta-D-galactosyl]-5-hydroxy-L-lysyl-[collagen] + H2O = (5R)-5-O-(beta-D-galactosyl)-5-hydroxy-L-lysyl-[collagen] + D-glucose</text>
        <dbReference type="Rhea" id="RHEA:11068"/>
        <dbReference type="Rhea" id="RHEA-COMP:12753"/>
        <dbReference type="Rhea" id="RHEA-COMP:12754"/>
        <dbReference type="ChEBI" id="CHEBI:4167"/>
        <dbReference type="ChEBI" id="CHEBI:15377"/>
        <dbReference type="ChEBI" id="CHEBI:133443"/>
        <dbReference type="ChEBI" id="CHEBI:133452"/>
        <dbReference type="EC" id="3.2.1.107"/>
    </reaction>
</comment>
<feature type="signal peptide" evidence="9">
    <location>
        <begin position="1"/>
        <end position="21"/>
    </location>
</feature>
<dbReference type="InterPro" id="IPR008928">
    <property type="entry name" value="6-hairpin_glycosidase_sf"/>
</dbReference>
<evidence type="ECO:0000256" key="2">
    <source>
        <dbReference type="ARBA" id="ARBA00022801"/>
    </source>
</evidence>
<evidence type="ECO:0000256" key="7">
    <source>
        <dbReference type="ARBA" id="ARBA00071505"/>
    </source>
</evidence>
<dbReference type="GO" id="GO:0047402">
    <property type="term" value="F:protein-glucosylgalactosylhydroxylysine glucosidase activity"/>
    <property type="evidence" value="ECO:0007669"/>
    <property type="project" value="UniProtKB-EC"/>
</dbReference>
<dbReference type="Gene3D" id="1.50.10.10">
    <property type="match status" value="1"/>
</dbReference>
<comment type="caution">
    <text evidence="11">The sequence shown here is derived from an EMBL/GenBank/DDBJ whole genome shotgun (WGS) entry which is preliminary data.</text>
</comment>
<proteinExistence type="inferred from homology"/>
<evidence type="ECO:0000313" key="11">
    <source>
        <dbReference type="EMBL" id="CAD5119191.1"/>
    </source>
</evidence>
<organism evidence="11 12">
    <name type="scientific">Dimorphilus gyrociliatus</name>
    <dbReference type="NCBI Taxonomy" id="2664684"/>
    <lineage>
        <taxon>Eukaryota</taxon>
        <taxon>Metazoa</taxon>
        <taxon>Spiralia</taxon>
        <taxon>Lophotrochozoa</taxon>
        <taxon>Annelida</taxon>
        <taxon>Polychaeta</taxon>
        <taxon>Polychaeta incertae sedis</taxon>
        <taxon>Dinophilidae</taxon>
        <taxon>Dimorphilus</taxon>
    </lineage>
</organism>
<dbReference type="EMBL" id="CAJFCJ010000009">
    <property type="protein sequence ID" value="CAD5119191.1"/>
    <property type="molecule type" value="Genomic_DNA"/>
</dbReference>